<sequence>MMGVVLDTREVRADWDGPRRICSQDSDSCSTHDALRRFLPLIWTTSWYLQVELPQSGSVAGGRACECSPSPRANGRAPPPHVRFEAYPVIGSSHRLTPPRTRRRVGQISRTLPGLAVCGFAVPVWTPVPGEPCTLTNTCRTIGPAYLRILEDDVARLEMICPLRFAAQIPTP</sequence>
<gene>
    <name evidence="1" type="ORF">EXIGLDRAFT_332515</name>
</gene>
<proteinExistence type="predicted"/>
<evidence type="ECO:0000313" key="1">
    <source>
        <dbReference type="EMBL" id="KZV98006.1"/>
    </source>
</evidence>
<dbReference type="AlphaFoldDB" id="A0A165LLC5"/>
<organism evidence="1 2">
    <name type="scientific">Exidia glandulosa HHB12029</name>
    <dbReference type="NCBI Taxonomy" id="1314781"/>
    <lineage>
        <taxon>Eukaryota</taxon>
        <taxon>Fungi</taxon>
        <taxon>Dikarya</taxon>
        <taxon>Basidiomycota</taxon>
        <taxon>Agaricomycotina</taxon>
        <taxon>Agaricomycetes</taxon>
        <taxon>Auriculariales</taxon>
        <taxon>Exidiaceae</taxon>
        <taxon>Exidia</taxon>
    </lineage>
</organism>
<dbReference type="Proteomes" id="UP000077266">
    <property type="component" value="Unassembled WGS sequence"/>
</dbReference>
<accession>A0A165LLC5</accession>
<keyword evidence="2" id="KW-1185">Reference proteome</keyword>
<dbReference type="InParanoid" id="A0A165LLC5"/>
<evidence type="ECO:0000313" key="2">
    <source>
        <dbReference type="Proteomes" id="UP000077266"/>
    </source>
</evidence>
<name>A0A165LLC5_EXIGL</name>
<dbReference type="EMBL" id="KV425923">
    <property type="protein sequence ID" value="KZV98006.1"/>
    <property type="molecule type" value="Genomic_DNA"/>
</dbReference>
<reference evidence="1 2" key="1">
    <citation type="journal article" date="2016" name="Mol. Biol. Evol.">
        <title>Comparative Genomics of Early-Diverging Mushroom-Forming Fungi Provides Insights into the Origins of Lignocellulose Decay Capabilities.</title>
        <authorList>
            <person name="Nagy L.G."/>
            <person name="Riley R."/>
            <person name="Tritt A."/>
            <person name="Adam C."/>
            <person name="Daum C."/>
            <person name="Floudas D."/>
            <person name="Sun H."/>
            <person name="Yadav J.S."/>
            <person name="Pangilinan J."/>
            <person name="Larsson K.H."/>
            <person name="Matsuura K."/>
            <person name="Barry K."/>
            <person name="Labutti K."/>
            <person name="Kuo R."/>
            <person name="Ohm R.A."/>
            <person name="Bhattacharya S.S."/>
            <person name="Shirouzu T."/>
            <person name="Yoshinaga Y."/>
            <person name="Martin F.M."/>
            <person name="Grigoriev I.V."/>
            <person name="Hibbett D.S."/>
        </authorList>
    </citation>
    <scope>NUCLEOTIDE SEQUENCE [LARGE SCALE GENOMIC DNA]</scope>
    <source>
        <strain evidence="1 2">HHB12029</strain>
    </source>
</reference>
<protein>
    <submittedName>
        <fullName evidence="1">Uncharacterized protein</fullName>
    </submittedName>
</protein>